<evidence type="ECO:0000256" key="1">
    <source>
        <dbReference type="SAM" id="MobiDB-lite"/>
    </source>
</evidence>
<dbReference type="AlphaFoldDB" id="A0ABD6CTI1"/>
<evidence type="ECO:0000313" key="2">
    <source>
        <dbReference type="EMBL" id="MFD1632548.1"/>
    </source>
</evidence>
<dbReference type="EMBL" id="JBHUDL010000004">
    <property type="protein sequence ID" value="MFD1632548.1"/>
    <property type="molecule type" value="Genomic_DNA"/>
</dbReference>
<keyword evidence="3" id="KW-1185">Reference proteome</keyword>
<feature type="region of interest" description="Disordered" evidence="1">
    <location>
        <begin position="1"/>
        <end position="29"/>
    </location>
</feature>
<accession>A0ABD6CTI1</accession>
<protein>
    <submittedName>
        <fullName evidence="2">Uncharacterized protein</fullName>
    </submittedName>
</protein>
<sequence length="128" mass="13537">MIDQPRSDGVTDRESGTQPGDGTADEFRLPAPVAGALRSLGDRIDTLADSLPIGPARHHARQAAVATRTAADDDADLVARRVALGELVTKLRLAADEAAASRSQYELLELLYEEALPATRAASDVLYG</sequence>
<dbReference type="RefSeq" id="WP_256406155.1">
    <property type="nucleotide sequence ID" value="NZ_CP187151.1"/>
</dbReference>
<comment type="caution">
    <text evidence="2">The sequence shown here is derived from an EMBL/GenBank/DDBJ whole genome shotgun (WGS) entry which is preliminary data.</text>
</comment>
<evidence type="ECO:0000313" key="3">
    <source>
        <dbReference type="Proteomes" id="UP001597075"/>
    </source>
</evidence>
<organism evidence="2 3">
    <name type="scientific">Haloplanus ruber</name>
    <dbReference type="NCBI Taxonomy" id="869892"/>
    <lineage>
        <taxon>Archaea</taxon>
        <taxon>Methanobacteriati</taxon>
        <taxon>Methanobacteriota</taxon>
        <taxon>Stenosarchaea group</taxon>
        <taxon>Halobacteria</taxon>
        <taxon>Halobacteriales</taxon>
        <taxon>Haloferacaceae</taxon>
        <taxon>Haloplanus</taxon>
    </lineage>
</organism>
<feature type="compositionally biased region" description="Basic and acidic residues" evidence="1">
    <location>
        <begin position="1"/>
        <end position="15"/>
    </location>
</feature>
<name>A0ABD6CTI1_9EURY</name>
<gene>
    <name evidence="2" type="ORF">ACFSBJ_02120</name>
</gene>
<proteinExistence type="predicted"/>
<dbReference type="Proteomes" id="UP001597075">
    <property type="component" value="Unassembled WGS sequence"/>
</dbReference>
<reference evidence="2 3" key="1">
    <citation type="journal article" date="2019" name="Int. J. Syst. Evol. Microbiol.">
        <title>The Global Catalogue of Microorganisms (GCM) 10K type strain sequencing project: providing services to taxonomists for standard genome sequencing and annotation.</title>
        <authorList>
            <consortium name="The Broad Institute Genomics Platform"/>
            <consortium name="The Broad Institute Genome Sequencing Center for Infectious Disease"/>
            <person name="Wu L."/>
            <person name="Ma J."/>
        </authorList>
    </citation>
    <scope>NUCLEOTIDE SEQUENCE [LARGE SCALE GENOMIC DNA]</scope>
    <source>
        <strain evidence="2 3">CGMCC 1.10594</strain>
    </source>
</reference>